<name>A0ABR9VHS8_9CYAN</name>
<sequence>MKFDALSLQKFLMGECEPLETLSWLSDIFLPEIVSRLNTNDVRQRLGIYAGEKIPENERNLTDVRNRVSLILEYELARVATLILEDHGIQNLFWCYVVANRFPDLEVRTISGERGLRVEVKCLQSIAEEKSANFDTLKKDIHPKTDFVVVFLWEWKYDSQEIKWDRSPFVHKAFVFHASSLAYLRDWYWLNNPPKDLGNGFQGFDLRYAVNCKNGIYNQEEGNYGKLLRIWQQDFQYQPPNSDIIYRTIENYFFFKKIVIMEGFNNLAHLILPRLSESNEISPILYKDKDTHEEYEVGWQSKNICFILNSFFTKNKNDILQQISENKGSKIYTFTDKYVSTEYNLDGSNIMKINQFRKPKFLIQGLIEN</sequence>
<organism evidence="1 2">
    <name type="scientific">Sphaerospermopsis aphanizomenoides LEGE 00250</name>
    <dbReference type="NCBI Taxonomy" id="2777972"/>
    <lineage>
        <taxon>Bacteria</taxon>
        <taxon>Bacillati</taxon>
        <taxon>Cyanobacteriota</taxon>
        <taxon>Cyanophyceae</taxon>
        <taxon>Nostocales</taxon>
        <taxon>Aphanizomenonaceae</taxon>
        <taxon>Sphaerospermopsis</taxon>
        <taxon>Sphaerospermopsis aphanizomenoides</taxon>
    </lineage>
</organism>
<dbReference type="EMBL" id="JADEWB010000137">
    <property type="protein sequence ID" value="MBE9238048.1"/>
    <property type="molecule type" value="Genomic_DNA"/>
</dbReference>
<proteinExistence type="predicted"/>
<evidence type="ECO:0000313" key="1">
    <source>
        <dbReference type="EMBL" id="MBE9238048.1"/>
    </source>
</evidence>
<evidence type="ECO:0000313" key="2">
    <source>
        <dbReference type="Proteomes" id="UP000606776"/>
    </source>
</evidence>
<keyword evidence="2" id="KW-1185">Reference proteome</keyword>
<dbReference type="Proteomes" id="UP000606776">
    <property type="component" value="Unassembled WGS sequence"/>
</dbReference>
<reference evidence="1 2" key="1">
    <citation type="submission" date="2020-10" db="EMBL/GenBank/DDBJ databases">
        <authorList>
            <person name="Castelo-Branco R."/>
            <person name="Eusebio N."/>
            <person name="Adriana R."/>
            <person name="Vieira A."/>
            <person name="Brugerolle De Fraissinette N."/>
            <person name="Rezende De Castro R."/>
            <person name="Schneider M.P."/>
            <person name="Vasconcelos V."/>
            <person name="Leao P.N."/>
        </authorList>
    </citation>
    <scope>NUCLEOTIDE SEQUENCE [LARGE SCALE GENOMIC DNA]</scope>
    <source>
        <strain evidence="1 2">LEGE 00250</strain>
    </source>
</reference>
<accession>A0ABR9VHS8</accession>
<protein>
    <submittedName>
        <fullName evidence="1">Uncharacterized protein</fullName>
    </submittedName>
</protein>
<dbReference type="RefSeq" id="WP_193943676.1">
    <property type="nucleotide sequence ID" value="NZ_JADEWB010000137.1"/>
</dbReference>
<gene>
    <name evidence="1" type="ORF">IQ227_18960</name>
</gene>
<comment type="caution">
    <text evidence="1">The sequence shown here is derived from an EMBL/GenBank/DDBJ whole genome shotgun (WGS) entry which is preliminary data.</text>
</comment>